<protein>
    <recommendedName>
        <fullName evidence="1">GIY-YIG domain-containing protein</fullName>
    </recommendedName>
</protein>
<dbReference type="InterPro" id="IPR035901">
    <property type="entry name" value="GIY-YIG_endonuc_sf"/>
</dbReference>
<dbReference type="CDD" id="cd00719">
    <property type="entry name" value="GIY-YIG_SF"/>
    <property type="match status" value="1"/>
</dbReference>
<sequence length="350" mass="40497">MKTEPSILALPKVALENRKQLPLVSGIYYVIDQNDVIWYIGQAKNLQARWKSQSHHRLFQLKSQKKIKFTIYYQILESSKLNEVEQKEIAKYHPHLNQSKVKHQKVRPAESLLRETLIKFSGYIVVLGIEPPRELDSNLIQQCQFYNEKWWIQKKVLTSNVVHLGLDATKLNEFANEEIETFACLIDSPFKTRKNYSNKWQQPPGARKNPHIGVGHGARLFVNGFVIEISVIYGIQELLIDINNTTLASESIFSLNPQSLHQLQNKWFKALAGIYPIEKEIKEKQKNYPSNLVLSRLQPYTDNPIPIVFKENLDKSILTSELQKIKDEYKSGKRGVGSRSKKNNFQISIN</sequence>
<evidence type="ECO:0000313" key="3">
    <source>
        <dbReference type="Proteomes" id="UP000003781"/>
    </source>
</evidence>
<reference evidence="2 3" key="1">
    <citation type="submission" date="2007-03" db="EMBL/GenBank/DDBJ databases">
        <authorList>
            <person name="Stal L."/>
            <person name="Ferriera S."/>
            <person name="Johnson J."/>
            <person name="Kravitz S."/>
            <person name="Beeson K."/>
            <person name="Sutton G."/>
            <person name="Rogers Y.-H."/>
            <person name="Friedman R."/>
            <person name="Frazier M."/>
            <person name="Venter J.C."/>
        </authorList>
    </citation>
    <scope>NUCLEOTIDE SEQUENCE [LARGE SCALE GENOMIC DNA]</scope>
    <source>
        <strain evidence="2 3">CCY0110</strain>
    </source>
</reference>
<keyword evidence="3" id="KW-1185">Reference proteome</keyword>
<feature type="domain" description="GIY-YIG" evidence="1">
    <location>
        <begin position="23"/>
        <end position="98"/>
    </location>
</feature>
<dbReference type="PROSITE" id="PS50164">
    <property type="entry name" value="GIY_YIG"/>
    <property type="match status" value="1"/>
</dbReference>
<dbReference type="SMART" id="SM00465">
    <property type="entry name" value="GIYc"/>
    <property type="match status" value="1"/>
</dbReference>
<organism evidence="2 3">
    <name type="scientific">Crocosphaera chwakensis CCY0110</name>
    <dbReference type="NCBI Taxonomy" id="391612"/>
    <lineage>
        <taxon>Bacteria</taxon>
        <taxon>Bacillati</taxon>
        <taxon>Cyanobacteriota</taxon>
        <taxon>Cyanophyceae</taxon>
        <taxon>Oscillatoriophycideae</taxon>
        <taxon>Chroococcales</taxon>
        <taxon>Aphanothecaceae</taxon>
        <taxon>Crocosphaera</taxon>
        <taxon>Crocosphaera chwakensis</taxon>
    </lineage>
</organism>
<dbReference type="InterPro" id="IPR000305">
    <property type="entry name" value="GIY-YIG_endonuc"/>
</dbReference>
<dbReference type="Proteomes" id="UP000003781">
    <property type="component" value="Unassembled WGS sequence"/>
</dbReference>
<name>A3IXU0_9CHRO</name>
<comment type="caution">
    <text evidence="2">The sequence shown here is derived from an EMBL/GenBank/DDBJ whole genome shotgun (WGS) entry which is preliminary data.</text>
</comment>
<dbReference type="RefSeq" id="WP_008278200.1">
    <property type="nucleotide sequence ID" value="NZ_AAXW01000070.1"/>
</dbReference>
<dbReference type="AlphaFoldDB" id="A3IXU0"/>
<dbReference type="OrthoDB" id="468458at2"/>
<evidence type="ECO:0000313" key="2">
    <source>
        <dbReference type="EMBL" id="EAZ88698.1"/>
    </source>
</evidence>
<dbReference type="eggNOG" id="COG0322">
    <property type="taxonomic scope" value="Bacteria"/>
</dbReference>
<gene>
    <name evidence="2" type="ORF">CY0110_14235</name>
</gene>
<accession>A3IXU0</accession>
<dbReference type="EMBL" id="AAXW01000070">
    <property type="protein sequence ID" value="EAZ88698.1"/>
    <property type="molecule type" value="Genomic_DNA"/>
</dbReference>
<proteinExistence type="predicted"/>
<dbReference type="SUPFAM" id="SSF82771">
    <property type="entry name" value="GIY-YIG endonuclease"/>
    <property type="match status" value="1"/>
</dbReference>
<evidence type="ECO:0000259" key="1">
    <source>
        <dbReference type="PROSITE" id="PS50164"/>
    </source>
</evidence>
<dbReference type="Gene3D" id="3.40.1440.10">
    <property type="entry name" value="GIY-YIG endonuclease"/>
    <property type="match status" value="1"/>
</dbReference>